<accession>A0A0K8SZ32</accession>
<organism evidence="2">
    <name type="scientific">Lygus hesperus</name>
    <name type="common">Western plant bug</name>
    <dbReference type="NCBI Taxonomy" id="30085"/>
    <lineage>
        <taxon>Eukaryota</taxon>
        <taxon>Metazoa</taxon>
        <taxon>Ecdysozoa</taxon>
        <taxon>Arthropoda</taxon>
        <taxon>Hexapoda</taxon>
        <taxon>Insecta</taxon>
        <taxon>Pterygota</taxon>
        <taxon>Neoptera</taxon>
        <taxon>Paraneoptera</taxon>
        <taxon>Hemiptera</taxon>
        <taxon>Heteroptera</taxon>
        <taxon>Panheteroptera</taxon>
        <taxon>Cimicomorpha</taxon>
        <taxon>Miridae</taxon>
        <taxon>Mirini</taxon>
        <taxon>Lygus</taxon>
    </lineage>
</organism>
<feature type="region of interest" description="Disordered" evidence="1">
    <location>
        <begin position="204"/>
        <end position="224"/>
    </location>
</feature>
<proteinExistence type="predicted"/>
<dbReference type="EMBL" id="GBRD01007294">
    <property type="protein sequence ID" value="JAG58527.1"/>
    <property type="molecule type" value="Transcribed_RNA"/>
</dbReference>
<evidence type="ECO:0000256" key="1">
    <source>
        <dbReference type="SAM" id="MobiDB-lite"/>
    </source>
</evidence>
<feature type="compositionally biased region" description="Basic and acidic residues" evidence="1">
    <location>
        <begin position="204"/>
        <end position="214"/>
    </location>
</feature>
<sequence>MPFDRYDMYEDHEVRDLGFSSQYPHVWSAFENRLHLGDGDSSDGAPNNGVLGEQVREVGGYIERMGSVFETETGELAIQFPHIISDFETYRSICVDTLDDEYEDRSKEHEETEMIELEGSVSYASASWNNCEVHRDNFLQLEDERFDDLESLDYTSYKSFDFDDEDSDELPKLTHSSEVTAQKLDSDEDTIMFPEMGGFNEMIKENDDGGDEKPWNGSGRELSKGQPLEQINDVLEKFQDYTTNDVPNRVEKEIHYETVEDVNNVKSADQLPKVMLKWLGHFWGLEDELSPPMENVSKFQHVFTPLKVAATK</sequence>
<name>A0A0K8SZ32_LYGHE</name>
<dbReference type="AlphaFoldDB" id="A0A0K8SZ32"/>
<evidence type="ECO:0000313" key="2">
    <source>
        <dbReference type="EMBL" id="JAG58527.1"/>
    </source>
</evidence>
<reference evidence="2" key="1">
    <citation type="submission" date="2014-09" db="EMBL/GenBank/DDBJ databases">
        <authorList>
            <person name="Magalhaes I.L.F."/>
            <person name="Oliveira U."/>
            <person name="Santos F.R."/>
            <person name="Vidigal T.H.D.A."/>
            <person name="Brescovit A.D."/>
            <person name="Santos A.J."/>
        </authorList>
    </citation>
    <scope>NUCLEOTIDE SEQUENCE</scope>
</reference>
<protein>
    <submittedName>
        <fullName evidence="2">Uncharacterized protein</fullName>
    </submittedName>
</protein>